<evidence type="ECO:0000256" key="7">
    <source>
        <dbReference type="ARBA" id="ARBA00023004"/>
    </source>
</evidence>
<evidence type="ECO:0000313" key="11">
    <source>
        <dbReference type="EMBL" id="NMF93494.1"/>
    </source>
</evidence>
<feature type="binding site" evidence="9">
    <location>
        <begin position="257"/>
        <end position="258"/>
    </location>
    <ligand>
        <name>cob(II)alamin</name>
        <dbReference type="ChEBI" id="CHEBI:16304"/>
    </ligand>
</feature>
<feature type="binding site" evidence="9">
    <location>
        <position position="204"/>
    </location>
    <ligand>
        <name>[4Fe-4S] cluster</name>
        <dbReference type="ChEBI" id="CHEBI:49883"/>
        <label>1</label>
    </ligand>
</feature>
<evidence type="ECO:0000259" key="10">
    <source>
        <dbReference type="PROSITE" id="PS51379"/>
    </source>
</evidence>
<reference evidence="11" key="1">
    <citation type="submission" date="2019-12" db="EMBL/GenBank/DDBJ databases">
        <title>Comparative genomics gives insights into the taxonomy of the Azoarcus-Aromatoleum group and reveals separate origins of nif in the plant-associated Azoarcus and non-plant-associated Aromatoleum sub-groups.</title>
        <authorList>
            <person name="Lafos M."/>
            <person name="Maluk M."/>
            <person name="Batista M."/>
            <person name="Junghare M."/>
            <person name="Carmona M."/>
            <person name="Faoro H."/>
            <person name="Cruz L.M."/>
            <person name="Battistoni F."/>
            <person name="De Souza E."/>
            <person name="Pedrosa F."/>
            <person name="Chen W.-M."/>
            <person name="Poole P.S."/>
            <person name="Dixon R.A."/>
            <person name="James E.K."/>
        </authorList>
    </citation>
    <scope>NUCLEOTIDE SEQUENCE</scope>
    <source>
        <strain evidence="11">U120</strain>
    </source>
</reference>
<comment type="subcellular location">
    <subcellularLocation>
        <location evidence="9">Cytoplasm</location>
    </subcellularLocation>
</comment>
<dbReference type="PROSITE" id="PS00198">
    <property type="entry name" value="4FE4S_FER_1"/>
    <property type="match status" value="1"/>
</dbReference>
<name>A0ABX1N2J4_9RHOO</name>
<feature type="binding site" evidence="9">
    <location>
        <position position="207"/>
    </location>
    <ligand>
        <name>[4Fe-4S] cluster</name>
        <dbReference type="ChEBI" id="CHEBI:49883"/>
        <label>1</label>
    </ligand>
</feature>
<feature type="binding site" evidence="9">
    <location>
        <position position="230"/>
    </location>
    <ligand>
        <name>[4Fe-4S] cluster</name>
        <dbReference type="ChEBI" id="CHEBI:49883"/>
        <label>2</label>
    </ligand>
</feature>
<feature type="binding site" evidence="9">
    <location>
        <position position="214"/>
    </location>
    <ligand>
        <name>[4Fe-4S] cluster</name>
        <dbReference type="ChEBI" id="CHEBI:49883"/>
        <label>2</label>
    </ligand>
</feature>
<dbReference type="InterPro" id="IPR017900">
    <property type="entry name" value="4Fe4S_Fe_S_CS"/>
</dbReference>
<dbReference type="InterPro" id="IPR017896">
    <property type="entry name" value="4Fe4S_Fe-S-bd"/>
</dbReference>
<evidence type="ECO:0000256" key="5">
    <source>
        <dbReference type="ARBA" id="ARBA00022785"/>
    </source>
</evidence>
<comment type="cofactor">
    <cofactor evidence="9">
        <name>cob(II)alamin</name>
        <dbReference type="ChEBI" id="CHEBI:16304"/>
    </cofactor>
</comment>
<feature type="binding site" evidence="9">
    <location>
        <position position="185"/>
    </location>
    <ligand>
        <name>cob(II)alamin</name>
        <dbReference type="ChEBI" id="CHEBI:16304"/>
    </ligand>
</feature>
<dbReference type="SUPFAM" id="SSF54862">
    <property type="entry name" value="4Fe-4S ferredoxins"/>
    <property type="match status" value="1"/>
</dbReference>
<feature type="binding site" evidence="9">
    <location>
        <position position="257"/>
    </location>
    <ligand>
        <name>[4Fe-4S] cluster</name>
        <dbReference type="ChEBI" id="CHEBI:49883"/>
        <label>2</label>
    </ligand>
</feature>
<comment type="similarity">
    <text evidence="9">Belongs to the QueG family.</text>
</comment>
<comment type="pathway">
    <text evidence="9">tRNA modification; tRNA-queuosine biosynthesis.</text>
</comment>
<dbReference type="InterPro" id="IPR004453">
    <property type="entry name" value="QueG"/>
</dbReference>
<dbReference type="InterPro" id="IPR013542">
    <property type="entry name" value="QueG_DUF1730"/>
</dbReference>
<dbReference type="HAMAP" id="MF_00916">
    <property type="entry name" value="QueG"/>
    <property type="match status" value="1"/>
</dbReference>
<dbReference type="GO" id="GO:0052693">
    <property type="term" value="F:epoxyqueuosine reductase activity"/>
    <property type="evidence" value="ECO:0007669"/>
    <property type="project" value="UniProtKB-EC"/>
</dbReference>
<comment type="caution">
    <text evidence="9">Lacks conserved residue(s) required for the propagation of feature annotation.</text>
</comment>
<feature type="binding site" evidence="9">
    <location>
        <position position="74"/>
    </location>
    <ligand>
        <name>cob(II)alamin</name>
        <dbReference type="ChEBI" id="CHEBI:16304"/>
    </ligand>
</feature>
<evidence type="ECO:0000256" key="6">
    <source>
        <dbReference type="ARBA" id="ARBA00023002"/>
    </source>
</evidence>
<keyword evidence="2 9" id="KW-0963">Cytoplasm</keyword>
<comment type="catalytic activity">
    <reaction evidence="9">
        <text>epoxyqueuosine(34) in tRNA + AH2 = queuosine(34) in tRNA + A + H2O</text>
        <dbReference type="Rhea" id="RHEA:32159"/>
        <dbReference type="Rhea" id="RHEA-COMP:18571"/>
        <dbReference type="Rhea" id="RHEA-COMP:18582"/>
        <dbReference type="ChEBI" id="CHEBI:13193"/>
        <dbReference type="ChEBI" id="CHEBI:15377"/>
        <dbReference type="ChEBI" id="CHEBI:17499"/>
        <dbReference type="ChEBI" id="CHEBI:194431"/>
        <dbReference type="ChEBI" id="CHEBI:194443"/>
        <dbReference type="EC" id="1.17.99.6"/>
    </reaction>
</comment>
<keyword evidence="6 9" id="KW-0560">Oxidoreductase</keyword>
<evidence type="ECO:0000256" key="2">
    <source>
        <dbReference type="ARBA" id="ARBA00022490"/>
    </source>
</evidence>
<accession>A0ABX1N2J4</accession>
<keyword evidence="7 9" id="KW-0408">Iron</keyword>
<feature type="binding site" evidence="9">
    <location>
        <position position="260"/>
    </location>
    <ligand>
        <name>[4Fe-4S] cluster</name>
        <dbReference type="ChEBI" id="CHEBI:49883"/>
        <label>2</label>
    </ligand>
</feature>
<feature type="binding site" evidence="9">
    <location>
        <position position="210"/>
    </location>
    <ligand>
        <name>[4Fe-4S] cluster</name>
        <dbReference type="ChEBI" id="CHEBI:49883"/>
        <label>1</label>
    </ligand>
</feature>
<feature type="domain" description="4Fe-4S ferredoxin-type" evidence="10">
    <location>
        <begin position="192"/>
        <end position="224"/>
    </location>
</feature>
<comment type="caution">
    <text evidence="11">The sequence shown here is derived from an EMBL/GenBank/DDBJ whole genome shotgun (WGS) entry which is preliminary data.</text>
</comment>
<keyword evidence="12" id="KW-1185">Reference proteome</keyword>
<feature type="binding site" evidence="9">
    <location>
        <position position="150"/>
    </location>
    <ligand>
        <name>cob(II)alamin</name>
        <dbReference type="ChEBI" id="CHEBI:16304"/>
    </ligand>
</feature>
<evidence type="ECO:0000256" key="4">
    <source>
        <dbReference type="ARBA" id="ARBA00022723"/>
    </source>
</evidence>
<feature type="binding site" evidence="9">
    <location>
        <position position="264"/>
    </location>
    <ligand>
        <name>[4Fe-4S] cluster</name>
        <dbReference type="ChEBI" id="CHEBI:49883"/>
        <label>1</label>
    </ligand>
</feature>
<keyword evidence="5 9" id="KW-0671">Queuosine biosynthesis</keyword>
<proteinExistence type="inferred from homology"/>
<evidence type="ECO:0000256" key="9">
    <source>
        <dbReference type="HAMAP-Rule" id="MF_00916"/>
    </source>
</evidence>
<dbReference type="EMBL" id="WTVH01000014">
    <property type="protein sequence ID" value="NMF93494.1"/>
    <property type="molecule type" value="Genomic_DNA"/>
</dbReference>
<dbReference type="Proteomes" id="UP000601990">
    <property type="component" value="Unassembled WGS sequence"/>
</dbReference>
<gene>
    <name evidence="9 11" type="primary">queG</name>
    <name evidence="11" type="ORF">GO608_09170</name>
</gene>
<dbReference type="PANTHER" id="PTHR30002">
    <property type="entry name" value="EPOXYQUEUOSINE REDUCTASE"/>
    <property type="match status" value="1"/>
</dbReference>
<keyword evidence="4 9" id="KW-0479">Metal-binding</keyword>
<comment type="cofactor">
    <cofactor evidence="9">
        <name>[4Fe-4S] cluster</name>
        <dbReference type="ChEBI" id="CHEBI:49883"/>
    </cofactor>
    <text evidence="9">Binds 2 [4Fe-4S] clusters per monomer.</text>
</comment>
<evidence type="ECO:0000256" key="1">
    <source>
        <dbReference type="ARBA" id="ARBA00022485"/>
    </source>
</evidence>
<comment type="subunit">
    <text evidence="9">Monomer.</text>
</comment>
<keyword evidence="9" id="KW-0170">Cobalt</keyword>
<feature type="binding site" evidence="9">
    <location>
        <position position="232"/>
    </location>
    <ligand>
        <name>cob(II)alamin</name>
        <dbReference type="ChEBI" id="CHEBI:16304"/>
    </ligand>
</feature>
<dbReference type="NCBIfam" id="TIGR00276">
    <property type="entry name" value="tRNA epoxyqueuosine(34) reductase QueG"/>
    <property type="match status" value="1"/>
</dbReference>
<keyword evidence="1 9" id="KW-0004">4Fe-4S</keyword>
<organism evidence="11 12">
    <name type="scientific">Aromatoleum buckelii</name>
    <dbReference type="NCBI Taxonomy" id="200254"/>
    <lineage>
        <taxon>Bacteria</taxon>
        <taxon>Pseudomonadati</taxon>
        <taxon>Pseudomonadota</taxon>
        <taxon>Betaproteobacteria</taxon>
        <taxon>Rhodocyclales</taxon>
        <taxon>Rhodocyclaceae</taxon>
        <taxon>Aromatoleum</taxon>
    </lineage>
</organism>
<sequence>MKNPNHQGASGHAAPHESLTTVAEQLDIWARELGFAAVGVADIDLAGAEPGLAAWLASGYHGEMDYMARHGMKRARPAELVPGTLRVISVRMNYWPQGADAQAALDEPAQAYVSRYALGRDYHKLMRTRLQKLAERIAAAAPHGYRVFVDSAPVLEVELATRAGLGWRGKHTLTLDRSAGSFFFLGEIFTDLPLPVDVPTKPHCGSCRACLDACPTGAIVEPYRVDARRCISYLTIELKGAIPEDLRPLIGNRIYGCDDCQLVCPWNRFAQLTAEPDFAPRHGLDRASLVELFRWTEPDFSARMAGSAIYRIGFERWLRNLAVALGNAPTSPSIVAALRSRADDSSELVREHVAWALKRHGAD</sequence>
<feature type="binding site" evidence="9">
    <location>
        <position position="239"/>
    </location>
    <ligand>
        <name>tRNA</name>
        <dbReference type="ChEBI" id="CHEBI:17843"/>
    </ligand>
</feature>
<keyword evidence="9" id="KW-0846">Cobalamin</keyword>
<dbReference type="EC" id="1.17.99.6" evidence="9"/>
<dbReference type="Gene3D" id="3.30.70.20">
    <property type="match status" value="1"/>
</dbReference>
<dbReference type="PANTHER" id="PTHR30002:SF4">
    <property type="entry name" value="EPOXYQUEUOSINE REDUCTASE"/>
    <property type="match status" value="1"/>
</dbReference>
<feature type="active site" description="Proton donor" evidence="9">
    <location>
        <position position="150"/>
    </location>
</feature>
<keyword evidence="3 9" id="KW-0819">tRNA processing</keyword>
<protein>
    <recommendedName>
        <fullName evidence="9">Epoxyqueuosine reductase</fullName>
        <ecNumber evidence="9">1.17.99.6</ecNumber>
    </recommendedName>
    <alternativeName>
        <fullName evidence="9">Queuosine biosynthesis protein QueG</fullName>
    </alternativeName>
</protein>
<evidence type="ECO:0000313" key="12">
    <source>
        <dbReference type="Proteomes" id="UP000601990"/>
    </source>
</evidence>
<comment type="function">
    <text evidence="9">Catalyzes the conversion of epoxyqueuosine (oQ) to queuosine (Q), which is a hypermodified base found in the wobble positions of tRNA(Asp), tRNA(Asn), tRNA(His) and tRNA(Tyr).</text>
</comment>
<dbReference type="PROSITE" id="PS51379">
    <property type="entry name" value="4FE4S_FER_2"/>
    <property type="match status" value="1"/>
</dbReference>
<keyword evidence="8 9" id="KW-0411">Iron-sulfur</keyword>
<dbReference type="Pfam" id="PF13484">
    <property type="entry name" value="Fer4_16"/>
    <property type="match status" value="1"/>
</dbReference>
<evidence type="ECO:0000256" key="3">
    <source>
        <dbReference type="ARBA" id="ARBA00022694"/>
    </source>
</evidence>
<evidence type="ECO:0000256" key="8">
    <source>
        <dbReference type="ARBA" id="ARBA00023014"/>
    </source>
</evidence>
<dbReference type="Pfam" id="PF08331">
    <property type="entry name" value="QueG_DUF1730"/>
    <property type="match status" value="1"/>
</dbReference>